<sequence>RVLRTEVDCVVADFALFGVLAGIADLVDVLGVAVHRHAEVRVDWHETRSVGILDGLCHASRGGGGEASQLLGAEGGRGGRSLAQTQALRAIAGKTGEGRCHRYSPRTRPRTEELAQRQQGLSEEQLQKRRIVNVNAETVTDVSGSDIPGHWGPGQDDSWNVDRFRQNLKIQFHQNRPYDAAFSLIGVDASIANAFRRILISEVPTVAIEDVFMFDNTSIIQDEILAHRLGLIPLTGGREGLKQLRWYRKTPPKDDYAAQATWPYDLDENDPQSSTPNDHNTIVMSLDVECRWATEQDDGRDGRKLAKEGETDPNVRYVNSNVYAHQLVFLPQGDQIQHFSGESAIRPMNPDILIAKLRPGQRISLRCHCIKGIGMDHAKFSPVATASYRLLPHIDIKQPITGNDAKKFQRCFPKGVIDLVDGEGGEKQAVVADPMKDTVSRECLRHDEFKDKVKLGRIRDHFIFSIEGTGQGESDELFLDSVRLLKAKAERFKRHLSELEEGR</sequence>
<dbReference type="Proteomes" id="UP000281245">
    <property type="component" value="Unassembled WGS sequence"/>
</dbReference>
<dbReference type="InterPro" id="IPR036603">
    <property type="entry name" value="RBP11-like"/>
</dbReference>
<dbReference type="SUPFAM" id="SSF56553">
    <property type="entry name" value="Insert subdomain of RNA polymerase alpha subunit"/>
    <property type="match status" value="1"/>
</dbReference>
<name>A0A3M6W4K6_HORWE</name>
<dbReference type="OrthoDB" id="270173at2759"/>
<dbReference type="Pfam" id="PF01193">
    <property type="entry name" value="RNA_pol_L"/>
    <property type="match status" value="1"/>
</dbReference>
<dbReference type="PROSITE" id="PS00446">
    <property type="entry name" value="RNA_POL_D_30KD"/>
    <property type="match status" value="1"/>
</dbReference>
<dbReference type="CDD" id="cd07032">
    <property type="entry name" value="RNAP_I_II_AC40"/>
    <property type="match status" value="1"/>
</dbReference>
<dbReference type="SMART" id="SM00662">
    <property type="entry name" value="RPOLD"/>
    <property type="match status" value="1"/>
</dbReference>
<dbReference type="GO" id="GO:0005736">
    <property type="term" value="C:RNA polymerase I complex"/>
    <property type="evidence" value="ECO:0007669"/>
    <property type="project" value="UniProtKB-ARBA"/>
</dbReference>
<evidence type="ECO:0000256" key="1">
    <source>
        <dbReference type="ARBA" id="ARBA00004123"/>
    </source>
</evidence>
<comment type="caution">
    <text evidence="10">The sequence shown here is derived from an EMBL/GenBank/DDBJ whole genome shotgun (WGS) entry which is preliminary data.</text>
</comment>
<gene>
    <name evidence="10" type="ORF">D0869_13566</name>
</gene>
<dbReference type="AlphaFoldDB" id="A0A3M6W4K6"/>
<dbReference type="InterPro" id="IPR036643">
    <property type="entry name" value="RNApol_insert_sf"/>
</dbReference>
<evidence type="ECO:0000256" key="2">
    <source>
        <dbReference type="ARBA" id="ARBA00022083"/>
    </source>
</evidence>
<keyword evidence="5" id="KW-0539">Nucleus</keyword>
<dbReference type="Pfam" id="PF01000">
    <property type="entry name" value="RNA_pol_A_bac"/>
    <property type="match status" value="1"/>
</dbReference>
<dbReference type="GO" id="GO:0003899">
    <property type="term" value="F:DNA-directed RNA polymerase activity"/>
    <property type="evidence" value="ECO:0007669"/>
    <property type="project" value="InterPro"/>
</dbReference>
<dbReference type="FunFam" id="3.30.1360.10:FF:000005">
    <property type="entry name" value="Dna-directed rna polymerases i and iii subunit"/>
    <property type="match status" value="1"/>
</dbReference>
<dbReference type="GO" id="GO:0005666">
    <property type="term" value="C:RNA polymerase III complex"/>
    <property type="evidence" value="ECO:0007669"/>
    <property type="project" value="TreeGrafter"/>
</dbReference>
<dbReference type="InterPro" id="IPR011263">
    <property type="entry name" value="DNA-dir_RNA_pol_RpoA/D/Rpb3"/>
</dbReference>
<evidence type="ECO:0000313" key="10">
    <source>
        <dbReference type="EMBL" id="RMX73477.1"/>
    </source>
</evidence>
<evidence type="ECO:0000313" key="11">
    <source>
        <dbReference type="Proteomes" id="UP000281245"/>
    </source>
</evidence>
<dbReference type="GO" id="GO:0006362">
    <property type="term" value="P:transcription elongation by RNA polymerase I"/>
    <property type="evidence" value="ECO:0007669"/>
    <property type="project" value="UniProtKB-ARBA"/>
</dbReference>
<evidence type="ECO:0000256" key="8">
    <source>
        <dbReference type="SAM" id="MobiDB-lite"/>
    </source>
</evidence>
<dbReference type="Gene3D" id="2.170.120.12">
    <property type="entry name" value="DNA-directed RNA polymerase, insert domain"/>
    <property type="match status" value="1"/>
</dbReference>
<feature type="region of interest" description="Disordered" evidence="8">
    <location>
        <begin position="102"/>
        <end position="122"/>
    </location>
</feature>
<dbReference type="InterPro" id="IPR022842">
    <property type="entry name" value="RNAP_Rpo3/Rpb3/RPAC1"/>
</dbReference>
<organism evidence="10 11">
    <name type="scientific">Hortaea werneckii</name>
    <name type="common">Black yeast</name>
    <name type="synonym">Cladosporium werneckii</name>
    <dbReference type="NCBI Taxonomy" id="91943"/>
    <lineage>
        <taxon>Eukaryota</taxon>
        <taxon>Fungi</taxon>
        <taxon>Dikarya</taxon>
        <taxon>Ascomycota</taxon>
        <taxon>Pezizomycotina</taxon>
        <taxon>Dothideomycetes</taxon>
        <taxon>Dothideomycetidae</taxon>
        <taxon>Mycosphaerellales</taxon>
        <taxon>Teratosphaeriaceae</taxon>
        <taxon>Hortaea</taxon>
    </lineage>
</organism>
<evidence type="ECO:0000256" key="4">
    <source>
        <dbReference type="ARBA" id="ARBA00023163"/>
    </source>
</evidence>
<protein>
    <recommendedName>
        <fullName evidence="2">DNA-directed RNA polymerases I and III subunit RPAC1</fullName>
    </recommendedName>
    <alternativeName>
        <fullName evidence="7">DNA-directed RNA polymerases I and III 40 kDa polypeptide</fullName>
    </alternativeName>
</protein>
<dbReference type="HAMAP" id="MF_00320">
    <property type="entry name" value="RNApol_arch_Rpo3"/>
    <property type="match status" value="1"/>
</dbReference>
<dbReference type="FunFam" id="2.170.120.12:FF:000003">
    <property type="entry name" value="Dna-directed rna polymerases i and iii subunit"/>
    <property type="match status" value="1"/>
</dbReference>
<accession>A0A3M6W4K6</accession>
<reference evidence="10 11" key="1">
    <citation type="journal article" date="2018" name="BMC Genomics">
        <title>Genomic evidence for intraspecific hybridization in a clonal and extremely halotolerant yeast.</title>
        <authorList>
            <person name="Gostincar C."/>
            <person name="Stajich J.E."/>
            <person name="Zupancic J."/>
            <person name="Zalar P."/>
            <person name="Gunde-Cimerman N."/>
        </authorList>
    </citation>
    <scope>NUCLEOTIDE SEQUENCE [LARGE SCALE GENOMIC DNA]</scope>
    <source>
        <strain evidence="10 11">EXF-6656</strain>
    </source>
</reference>
<dbReference type="InterPro" id="IPR001514">
    <property type="entry name" value="DNA-dir_RNA_pol_30-40kDasu_CS"/>
</dbReference>
<evidence type="ECO:0000256" key="3">
    <source>
        <dbReference type="ARBA" id="ARBA00022478"/>
    </source>
</evidence>
<feature type="non-terminal residue" evidence="10">
    <location>
        <position position="1"/>
    </location>
</feature>
<dbReference type="PANTHER" id="PTHR11800:SF13">
    <property type="entry name" value="DNA-DIRECTED RNA POLYMERASES I AND III SUBUNIT RPAC1"/>
    <property type="match status" value="1"/>
</dbReference>
<dbReference type="InterPro" id="IPR050518">
    <property type="entry name" value="Rpo3/RPB3_RNA_Pol_subunit"/>
</dbReference>
<dbReference type="GO" id="GO:0006383">
    <property type="term" value="P:transcription by RNA polymerase III"/>
    <property type="evidence" value="ECO:0007669"/>
    <property type="project" value="UniProtKB-ARBA"/>
</dbReference>
<feature type="domain" description="DNA-directed RNA polymerase RpoA/D/Rpb3-type" evidence="9">
    <location>
        <begin position="179"/>
        <end position="495"/>
    </location>
</feature>
<keyword evidence="3" id="KW-0240">DNA-directed RNA polymerase</keyword>
<comment type="similarity">
    <text evidence="6">Belongs to the archaeal Rpo3/eukaryotic RPB3 RNA polymerase subunit family.</text>
</comment>
<keyword evidence="4" id="KW-0804">Transcription</keyword>
<proteinExistence type="inferred from homology"/>
<dbReference type="PANTHER" id="PTHR11800">
    <property type="entry name" value="DNA-DIRECTED RNA POLYMERASE"/>
    <property type="match status" value="1"/>
</dbReference>
<dbReference type="EMBL" id="QWIJ01001805">
    <property type="protein sequence ID" value="RMX73477.1"/>
    <property type="molecule type" value="Genomic_DNA"/>
</dbReference>
<dbReference type="InterPro" id="IPR033901">
    <property type="entry name" value="RNAPI/III_AC40"/>
</dbReference>
<evidence type="ECO:0000256" key="5">
    <source>
        <dbReference type="ARBA" id="ARBA00023242"/>
    </source>
</evidence>
<dbReference type="GO" id="GO:0046983">
    <property type="term" value="F:protein dimerization activity"/>
    <property type="evidence" value="ECO:0007669"/>
    <property type="project" value="InterPro"/>
</dbReference>
<evidence type="ECO:0000256" key="6">
    <source>
        <dbReference type="ARBA" id="ARBA00025804"/>
    </source>
</evidence>
<comment type="subcellular location">
    <subcellularLocation>
        <location evidence="1">Nucleus</location>
    </subcellularLocation>
</comment>
<dbReference type="GO" id="GO:0003677">
    <property type="term" value="F:DNA binding"/>
    <property type="evidence" value="ECO:0007669"/>
    <property type="project" value="InterPro"/>
</dbReference>
<evidence type="ECO:0000256" key="7">
    <source>
        <dbReference type="ARBA" id="ARBA00081520"/>
    </source>
</evidence>
<evidence type="ECO:0000259" key="9">
    <source>
        <dbReference type="SMART" id="SM00662"/>
    </source>
</evidence>
<dbReference type="InterPro" id="IPR011262">
    <property type="entry name" value="DNA-dir_RNA_pol_insert"/>
</dbReference>
<dbReference type="Gene3D" id="3.30.1360.10">
    <property type="entry name" value="RNA polymerase, RBP11-like subunit"/>
    <property type="match status" value="1"/>
</dbReference>
<dbReference type="SUPFAM" id="SSF55257">
    <property type="entry name" value="RBP11-like subunits of RNA polymerase"/>
    <property type="match status" value="1"/>
</dbReference>